<evidence type="ECO:0000256" key="8">
    <source>
        <dbReference type="SAM" id="MobiDB-lite"/>
    </source>
</evidence>
<dbReference type="GO" id="GO:0000350">
    <property type="term" value="P:generation of catalytic spliceosome for second transesterification step"/>
    <property type="evidence" value="ECO:0007669"/>
    <property type="project" value="EnsemblFungi"/>
</dbReference>
<dbReference type="STRING" id="984487.A0A1E4SJJ0"/>
<evidence type="ECO:0000259" key="9">
    <source>
        <dbReference type="Pfam" id="PF02840"/>
    </source>
</evidence>
<dbReference type="GO" id="GO:0000386">
    <property type="term" value="F:second spliceosomal transesterification activity"/>
    <property type="evidence" value="ECO:0007669"/>
    <property type="project" value="EnsemblFungi"/>
</dbReference>
<protein>
    <recommendedName>
        <fullName evidence="3">Pre-mRNA-splicing factor 18</fullName>
    </recommendedName>
</protein>
<dbReference type="SUPFAM" id="SSF47938">
    <property type="entry name" value="Functional domain of the splicing factor Prp18"/>
    <property type="match status" value="1"/>
</dbReference>
<evidence type="ECO:0000256" key="1">
    <source>
        <dbReference type="ARBA" id="ARBA00004123"/>
    </source>
</evidence>
<reference evidence="11" key="1">
    <citation type="submission" date="2016-05" db="EMBL/GenBank/DDBJ databases">
        <title>Comparative genomics of biotechnologically important yeasts.</title>
        <authorList>
            <consortium name="DOE Joint Genome Institute"/>
            <person name="Riley R."/>
            <person name="Haridas S."/>
            <person name="Wolfe K.H."/>
            <person name="Lopes M.R."/>
            <person name="Hittinger C.T."/>
            <person name="Goker M."/>
            <person name="Salamov A."/>
            <person name="Wisecaver J."/>
            <person name="Long T.M."/>
            <person name="Aerts A.L."/>
            <person name="Barry K."/>
            <person name="Choi C."/>
            <person name="Clum A."/>
            <person name="Coughlan A.Y."/>
            <person name="Deshpande S."/>
            <person name="Douglass A.P."/>
            <person name="Hanson S.J."/>
            <person name="Klenk H.-P."/>
            <person name="Labutti K."/>
            <person name="Lapidus A."/>
            <person name="Lindquist E."/>
            <person name="Lipzen A."/>
            <person name="Meier-Kolthoff J.P."/>
            <person name="Ohm R.A."/>
            <person name="Otillar R.P."/>
            <person name="Pangilinan J."/>
            <person name="Peng Y."/>
            <person name="Rokas A."/>
            <person name="Rosa C.A."/>
            <person name="Scheuner C."/>
            <person name="Sibirny A.A."/>
            <person name="Slot J.C."/>
            <person name="Stielow J.B."/>
            <person name="Sun H."/>
            <person name="Kurtzman C.P."/>
            <person name="Blackwell M."/>
            <person name="Grigoriev I.V."/>
            <person name="Jeffries T.W."/>
        </authorList>
    </citation>
    <scope>NUCLEOTIDE SEQUENCE [LARGE SCALE GENOMIC DNA]</scope>
    <source>
        <strain evidence="11">NRRL Y-17324</strain>
    </source>
</reference>
<accession>A0A1E4SJJ0</accession>
<feature type="compositionally biased region" description="Polar residues" evidence="8">
    <location>
        <begin position="1"/>
        <end position="10"/>
    </location>
</feature>
<gene>
    <name evidence="10" type="ORF">CANTADRAFT_25581</name>
</gene>
<keyword evidence="4" id="KW-0507">mRNA processing</keyword>
<feature type="region of interest" description="Disordered" evidence="8">
    <location>
        <begin position="1"/>
        <end position="74"/>
    </location>
</feature>
<evidence type="ECO:0000256" key="6">
    <source>
        <dbReference type="ARBA" id="ARBA00023187"/>
    </source>
</evidence>
<keyword evidence="11" id="KW-1185">Reference proteome</keyword>
<comment type="similarity">
    <text evidence="2">Belongs to the PRP18 family.</text>
</comment>
<dbReference type="GO" id="GO:0071021">
    <property type="term" value="C:U2-type post-spliceosomal complex"/>
    <property type="evidence" value="ECO:0007669"/>
    <property type="project" value="EnsemblFungi"/>
</dbReference>
<dbReference type="EMBL" id="KV453911">
    <property type="protein sequence ID" value="ODV79676.1"/>
    <property type="molecule type" value="Genomic_DNA"/>
</dbReference>
<dbReference type="GO" id="GO:0071028">
    <property type="term" value="P:nuclear mRNA surveillance"/>
    <property type="evidence" value="ECO:0007669"/>
    <property type="project" value="EnsemblFungi"/>
</dbReference>
<dbReference type="Pfam" id="PF02840">
    <property type="entry name" value="Prp18"/>
    <property type="match status" value="1"/>
</dbReference>
<dbReference type="RefSeq" id="XP_020064798.1">
    <property type="nucleotide sequence ID" value="XM_020207467.1"/>
</dbReference>
<feature type="compositionally biased region" description="Basic and acidic residues" evidence="8">
    <location>
        <begin position="36"/>
        <end position="65"/>
    </location>
</feature>
<dbReference type="Gene3D" id="1.20.940.10">
    <property type="entry name" value="Functional domain of the splicing factor Prp18"/>
    <property type="match status" value="1"/>
</dbReference>
<evidence type="ECO:0000256" key="2">
    <source>
        <dbReference type="ARBA" id="ARBA00008137"/>
    </source>
</evidence>
<keyword evidence="7" id="KW-0539">Nucleus</keyword>
<keyword evidence="6" id="KW-0508">mRNA splicing</keyword>
<dbReference type="PANTHER" id="PTHR13007:SF19">
    <property type="entry name" value="PRE-MRNA-SPLICING FACTOR 18"/>
    <property type="match status" value="1"/>
</dbReference>
<feature type="compositionally biased region" description="Basic residues" evidence="8">
    <location>
        <begin position="13"/>
        <end position="28"/>
    </location>
</feature>
<dbReference type="GO" id="GO:0046540">
    <property type="term" value="C:U4/U6 x U5 tri-snRNP complex"/>
    <property type="evidence" value="ECO:0007669"/>
    <property type="project" value="EnsemblFungi"/>
</dbReference>
<dbReference type="Proteomes" id="UP000094285">
    <property type="component" value="Unassembled WGS sequence"/>
</dbReference>
<comment type="subcellular location">
    <subcellularLocation>
        <location evidence="1">Nucleus</location>
    </subcellularLocation>
</comment>
<keyword evidence="5" id="KW-0747">Spliceosome</keyword>
<dbReference type="InterPro" id="IPR039979">
    <property type="entry name" value="PRPF18"/>
</dbReference>
<evidence type="ECO:0000256" key="7">
    <source>
        <dbReference type="ARBA" id="ARBA00023242"/>
    </source>
</evidence>
<feature type="domain" description="Prp18" evidence="9">
    <location>
        <begin position="155"/>
        <end position="284"/>
    </location>
</feature>
<evidence type="ECO:0000256" key="4">
    <source>
        <dbReference type="ARBA" id="ARBA00022664"/>
    </source>
</evidence>
<evidence type="ECO:0000256" key="5">
    <source>
        <dbReference type="ARBA" id="ARBA00022728"/>
    </source>
</evidence>
<organism evidence="10 11">
    <name type="scientific">Suhomyces tanzawaensis NRRL Y-17324</name>
    <dbReference type="NCBI Taxonomy" id="984487"/>
    <lineage>
        <taxon>Eukaryota</taxon>
        <taxon>Fungi</taxon>
        <taxon>Dikarya</taxon>
        <taxon>Ascomycota</taxon>
        <taxon>Saccharomycotina</taxon>
        <taxon>Pichiomycetes</taxon>
        <taxon>Debaryomycetaceae</taxon>
        <taxon>Suhomyces</taxon>
    </lineage>
</organism>
<dbReference type="InterPro" id="IPR004098">
    <property type="entry name" value="Prp18"/>
</dbReference>
<evidence type="ECO:0000256" key="3">
    <source>
        <dbReference type="ARBA" id="ARBA00018242"/>
    </source>
</evidence>
<proteinExistence type="inferred from homology"/>
<dbReference type="GO" id="GO:0005682">
    <property type="term" value="C:U5 snRNP"/>
    <property type="evidence" value="ECO:0007669"/>
    <property type="project" value="EnsemblFungi"/>
</dbReference>
<dbReference type="AlphaFoldDB" id="A0A1E4SJJ0"/>
<dbReference type="OrthoDB" id="10261918at2759"/>
<name>A0A1E4SJJ0_9ASCO</name>
<dbReference type="PANTHER" id="PTHR13007">
    <property type="entry name" value="PRE-MRNA SPLICING FACTOR-RELATED"/>
    <property type="match status" value="1"/>
</dbReference>
<evidence type="ECO:0000313" key="11">
    <source>
        <dbReference type="Proteomes" id="UP000094285"/>
    </source>
</evidence>
<evidence type="ECO:0000313" key="10">
    <source>
        <dbReference type="EMBL" id="ODV79676.1"/>
    </source>
</evidence>
<sequence length="289" mass="33907">MDFSSLLSQEINKKRKANDRGRISKKGKPSVPPKESVPDEEKQLATLEGEQKQTQDKDGQTTHQDEESELVNSISDEQLREKLLEFNETDTDSDKLTLVKKLQILTRNQNRLNKYRDQIQLESRLHEAPEKKMITMESILNTHKFQDELYVQLRVYIKDLIKEWEEEESKKPEQEALLHETKVDLVKVLYKLRVHKLTPDMLTSLTTIMYYIQNSEYRKANESYMKLSIGNVAWPIGVRDVGIHARSADLKIAKANANIMIDDKTRRWITSIKRLLTFKERQWDKSHIA</sequence>
<dbReference type="GeneID" id="30981604"/>